<sequence length="549" mass="57899">MRLSSQSLLFASVARLSFHVSALEFGISGRIADSSLSLARRHQHHTSNLTNNKNAFYFANITLGGQNISALIDTGSSDLFVTDPVIPNAIATGVNVSLNFAIGGTQGPIKFAPLSINGFDLPEQAFVQADPAFANGPAPALIGLGPTNGSVIHFSLGLSSAGAPPLDRIFAQNISTPNILTIFLDRSGDPEEPFPGKISISEPVLGLEAVLDQPKLPVTQNAVTQTTEQHWQVLVDEDGVVGPDGKPVAVTTAITTTKNKKQLTAMFDTGFSFSQIQPDIAAAIYGKIPGARFDNDDNLWIVPCAAEVNFTISFGGVAIPIHPLDVTNTSTTLPPDQCFGAFQPIKFDGAPIDIILGMSFLRNAYILINYGDFADGTTSKLDPYIQLLPTTNISSAHIDFVNVRLNGIDTTGSQTLLPTPVSNTIAPPSATPDPVSTTPDSFSTLTNPVSETASTESAKATSGAVASDKSLLGDVSTDHTDECFFQQHKTAIIVTMSLGGALLLLLIAGTLFAVYKSRGAGAKPPTAYRPLHEPAPMTDVEKVHGYSDE</sequence>
<dbReference type="Proteomes" id="UP000814033">
    <property type="component" value="Unassembled WGS sequence"/>
</dbReference>
<organism evidence="1 2">
    <name type="scientific">Auriscalpium vulgare</name>
    <dbReference type="NCBI Taxonomy" id="40419"/>
    <lineage>
        <taxon>Eukaryota</taxon>
        <taxon>Fungi</taxon>
        <taxon>Dikarya</taxon>
        <taxon>Basidiomycota</taxon>
        <taxon>Agaricomycotina</taxon>
        <taxon>Agaricomycetes</taxon>
        <taxon>Russulales</taxon>
        <taxon>Auriscalpiaceae</taxon>
        <taxon>Auriscalpium</taxon>
    </lineage>
</organism>
<reference evidence="1" key="1">
    <citation type="submission" date="2021-02" db="EMBL/GenBank/DDBJ databases">
        <authorList>
            <consortium name="DOE Joint Genome Institute"/>
            <person name="Ahrendt S."/>
            <person name="Looney B.P."/>
            <person name="Miyauchi S."/>
            <person name="Morin E."/>
            <person name="Drula E."/>
            <person name="Courty P.E."/>
            <person name="Chicoki N."/>
            <person name="Fauchery L."/>
            <person name="Kohler A."/>
            <person name="Kuo A."/>
            <person name="Labutti K."/>
            <person name="Pangilinan J."/>
            <person name="Lipzen A."/>
            <person name="Riley R."/>
            <person name="Andreopoulos W."/>
            <person name="He G."/>
            <person name="Johnson J."/>
            <person name="Barry K.W."/>
            <person name="Grigoriev I.V."/>
            <person name="Nagy L."/>
            <person name="Hibbett D."/>
            <person name="Henrissat B."/>
            <person name="Matheny P.B."/>
            <person name="Labbe J."/>
            <person name="Martin F."/>
        </authorList>
    </citation>
    <scope>NUCLEOTIDE SEQUENCE</scope>
    <source>
        <strain evidence="1">FP105234-sp</strain>
    </source>
</reference>
<comment type="caution">
    <text evidence="1">The sequence shown here is derived from an EMBL/GenBank/DDBJ whole genome shotgun (WGS) entry which is preliminary data.</text>
</comment>
<keyword evidence="1" id="KW-0645">Protease</keyword>
<proteinExistence type="predicted"/>
<evidence type="ECO:0000313" key="1">
    <source>
        <dbReference type="EMBL" id="KAI0051787.1"/>
    </source>
</evidence>
<dbReference type="EMBL" id="MU275849">
    <property type="protein sequence ID" value="KAI0051787.1"/>
    <property type="molecule type" value="Genomic_DNA"/>
</dbReference>
<keyword evidence="1" id="KW-0378">Hydrolase</keyword>
<reference evidence="1" key="2">
    <citation type="journal article" date="2022" name="New Phytol.">
        <title>Evolutionary transition to the ectomycorrhizal habit in the genomes of a hyperdiverse lineage of mushroom-forming fungi.</title>
        <authorList>
            <person name="Looney B."/>
            <person name="Miyauchi S."/>
            <person name="Morin E."/>
            <person name="Drula E."/>
            <person name="Courty P.E."/>
            <person name="Kohler A."/>
            <person name="Kuo A."/>
            <person name="LaButti K."/>
            <person name="Pangilinan J."/>
            <person name="Lipzen A."/>
            <person name="Riley R."/>
            <person name="Andreopoulos W."/>
            <person name="He G."/>
            <person name="Johnson J."/>
            <person name="Nolan M."/>
            <person name="Tritt A."/>
            <person name="Barry K.W."/>
            <person name="Grigoriev I.V."/>
            <person name="Nagy L.G."/>
            <person name="Hibbett D."/>
            <person name="Henrissat B."/>
            <person name="Matheny P.B."/>
            <person name="Labbe J."/>
            <person name="Martin F.M."/>
        </authorList>
    </citation>
    <scope>NUCLEOTIDE SEQUENCE</scope>
    <source>
        <strain evidence="1">FP105234-sp</strain>
    </source>
</reference>
<protein>
    <submittedName>
        <fullName evidence="1">Acid protease</fullName>
    </submittedName>
</protein>
<evidence type="ECO:0000313" key="2">
    <source>
        <dbReference type="Proteomes" id="UP000814033"/>
    </source>
</evidence>
<name>A0ACB8S6J2_9AGAM</name>
<keyword evidence="2" id="KW-1185">Reference proteome</keyword>
<accession>A0ACB8S6J2</accession>
<gene>
    <name evidence="1" type="ORF">FA95DRAFT_1569649</name>
</gene>